<feature type="coiled-coil region" evidence="1">
    <location>
        <begin position="42"/>
        <end position="95"/>
    </location>
</feature>
<evidence type="ECO:0000256" key="1">
    <source>
        <dbReference type="SAM" id="Coils"/>
    </source>
</evidence>
<comment type="caution">
    <text evidence="2">The sequence shown here is derived from an EMBL/GenBank/DDBJ whole genome shotgun (WGS) entry which is preliminary data.</text>
</comment>
<organism evidence="2 3">
    <name type="scientific">Streptomyces coelicoflavus</name>
    <dbReference type="NCBI Taxonomy" id="285562"/>
    <lineage>
        <taxon>Bacteria</taxon>
        <taxon>Bacillati</taxon>
        <taxon>Actinomycetota</taxon>
        <taxon>Actinomycetes</taxon>
        <taxon>Kitasatosporales</taxon>
        <taxon>Streptomycetaceae</taxon>
        <taxon>Streptomyces</taxon>
    </lineage>
</organism>
<protein>
    <submittedName>
        <fullName evidence="2">Uncharacterized protein</fullName>
    </submittedName>
</protein>
<evidence type="ECO:0000313" key="2">
    <source>
        <dbReference type="EMBL" id="NEB20752.1"/>
    </source>
</evidence>
<gene>
    <name evidence="2" type="ORF">G3I46_30365</name>
</gene>
<sequence>MLEQALTAVAAAGGLAVVQAAGTDAWTGVRQAVARWFGRGDVERERVELERLDRTAEALAAAEADTAVSLRVRQEAAWQTRIEAVLEQLDDTERQDAADELRALLDQYRAPRGASADHRGVAISGDVNARATRGGIATGVVNGEVRIGPPPTPDPSQG</sequence>
<evidence type="ECO:0000313" key="3">
    <source>
        <dbReference type="Proteomes" id="UP000469545"/>
    </source>
</evidence>
<dbReference type="EMBL" id="JAAGMB010000681">
    <property type="protein sequence ID" value="NEB20752.1"/>
    <property type="molecule type" value="Genomic_DNA"/>
</dbReference>
<keyword evidence="1" id="KW-0175">Coiled coil</keyword>
<dbReference type="Proteomes" id="UP000469545">
    <property type="component" value="Unassembled WGS sequence"/>
</dbReference>
<keyword evidence="3" id="KW-1185">Reference proteome</keyword>
<name>A0A6N9V0G2_9ACTN</name>
<dbReference type="RefSeq" id="WP_054099871.1">
    <property type="nucleotide sequence ID" value="NZ_JAAGMB010000681.1"/>
</dbReference>
<dbReference type="AlphaFoldDB" id="A0A6N9V0G2"/>
<proteinExistence type="predicted"/>
<accession>A0A6N9V0G2</accession>
<reference evidence="2 3" key="1">
    <citation type="submission" date="2020-01" db="EMBL/GenBank/DDBJ databases">
        <title>Insect and environment-associated Actinomycetes.</title>
        <authorList>
            <person name="Currrie C."/>
            <person name="Chevrette M."/>
            <person name="Carlson C."/>
            <person name="Stubbendieck R."/>
            <person name="Wendt-Pienkowski E."/>
        </authorList>
    </citation>
    <scope>NUCLEOTIDE SEQUENCE [LARGE SCALE GENOMIC DNA]</scope>
    <source>
        <strain evidence="2 3">SID14172</strain>
    </source>
</reference>